<keyword evidence="1" id="KW-0812">Transmembrane</keyword>
<protein>
    <submittedName>
        <fullName evidence="2">Uncharacterized protein</fullName>
    </submittedName>
</protein>
<evidence type="ECO:0000256" key="1">
    <source>
        <dbReference type="SAM" id="Phobius"/>
    </source>
</evidence>
<dbReference type="Proteomes" id="UP000535415">
    <property type="component" value="Unassembled WGS sequence"/>
</dbReference>
<proteinExistence type="predicted"/>
<comment type="caution">
    <text evidence="2">The sequence shown here is derived from an EMBL/GenBank/DDBJ whole genome shotgun (WGS) entry which is preliminary data.</text>
</comment>
<evidence type="ECO:0000313" key="3">
    <source>
        <dbReference type="Proteomes" id="UP000535415"/>
    </source>
</evidence>
<gene>
    <name evidence="2" type="ORF">FHS72_003532</name>
</gene>
<keyword evidence="1" id="KW-1133">Transmembrane helix</keyword>
<name>A0A7W9BNZ4_9RHOB</name>
<reference evidence="2 3" key="1">
    <citation type="submission" date="2020-08" db="EMBL/GenBank/DDBJ databases">
        <title>Genomic Encyclopedia of Type Strains, Phase IV (KMG-IV): sequencing the most valuable type-strain genomes for metagenomic binning, comparative biology and taxonomic classification.</title>
        <authorList>
            <person name="Goeker M."/>
        </authorList>
    </citation>
    <scope>NUCLEOTIDE SEQUENCE [LARGE SCALE GENOMIC DNA]</scope>
    <source>
        <strain evidence="2 3">DSM 101064</strain>
    </source>
</reference>
<keyword evidence="3" id="KW-1185">Reference proteome</keyword>
<keyword evidence="1" id="KW-0472">Membrane</keyword>
<feature type="transmembrane region" description="Helical" evidence="1">
    <location>
        <begin position="6"/>
        <end position="27"/>
    </location>
</feature>
<dbReference type="EMBL" id="JACIJM010000016">
    <property type="protein sequence ID" value="MBB5723885.1"/>
    <property type="molecule type" value="Genomic_DNA"/>
</dbReference>
<dbReference type="AlphaFoldDB" id="A0A7W9BNZ4"/>
<organism evidence="2 3">
    <name type="scientific">Yoonia ponticola</name>
    <dbReference type="NCBI Taxonomy" id="1524255"/>
    <lineage>
        <taxon>Bacteria</taxon>
        <taxon>Pseudomonadati</taxon>
        <taxon>Pseudomonadota</taxon>
        <taxon>Alphaproteobacteria</taxon>
        <taxon>Rhodobacterales</taxon>
        <taxon>Paracoccaceae</taxon>
        <taxon>Yoonia</taxon>
    </lineage>
</organism>
<sequence length="163" mass="18060">MTSPKIRTFCLTIAVAVIFATPSYYAMRSRHLAVQYSDGAFCWILPGADGPQTLGHVREMHLSLSPPNALGFWGDVIELTRRGIYTRPHFAIAIPQPANREASRLLAWSYRETDYYDLSERASVLGLVWFPEDCASLLAIPPLASGPQITSPANNALRPVRSE</sequence>
<evidence type="ECO:0000313" key="2">
    <source>
        <dbReference type="EMBL" id="MBB5723885.1"/>
    </source>
</evidence>
<accession>A0A7W9BNZ4</accession>